<evidence type="ECO:0000256" key="3">
    <source>
        <dbReference type="ARBA" id="ARBA00022676"/>
    </source>
</evidence>
<evidence type="ECO:0000256" key="6">
    <source>
        <dbReference type="ARBA" id="ARBA00022975"/>
    </source>
</evidence>
<accession>A0A133YGA3</accession>
<comment type="caution">
    <text evidence="7">Lacks conserved residue(s) required for the propagation of feature annotation.</text>
</comment>
<evidence type="ECO:0000256" key="2">
    <source>
        <dbReference type="ARBA" id="ARBA00011971"/>
    </source>
</evidence>
<protein>
    <recommendedName>
        <fullName evidence="2 7">Orotate phosphoribosyltransferase</fullName>
        <shortName evidence="7">OPRT</shortName>
        <shortName evidence="7">OPRTase</shortName>
        <ecNumber evidence="2 7">2.4.2.10</ecNumber>
    </recommendedName>
</protein>
<dbReference type="NCBIfam" id="TIGR01367">
    <property type="entry name" value="pyrE_Therm"/>
    <property type="match status" value="1"/>
</dbReference>
<evidence type="ECO:0000256" key="7">
    <source>
        <dbReference type="HAMAP-Rule" id="MF_01208"/>
    </source>
</evidence>
<reference evidence="10" key="1">
    <citation type="submission" date="2016-01" db="EMBL/GenBank/DDBJ databases">
        <authorList>
            <person name="Mitreva M."/>
            <person name="Pepin K.H."/>
            <person name="Mihindukulasuriya K.A."/>
            <person name="Fulton R."/>
            <person name="Fronick C."/>
            <person name="O'Laughlin M."/>
            <person name="Miner T."/>
            <person name="Herter B."/>
            <person name="Rosa B.A."/>
            <person name="Cordes M."/>
            <person name="Tomlinson C."/>
            <person name="Wollam A."/>
            <person name="Palsikar V.B."/>
            <person name="Mardis E.R."/>
            <person name="Wilson R.K."/>
        </authorList>
    </citation>
    <scope>NUCLEOTIDE SEQUENCE [LARGE SCALE GENOMIC DNA]</scope>
    <source>
        <strain evidence="10">KA00274</strain>
    </source>
</reference>
<comment type="catalytic activity">
    <reaction evidence="7">
        <text>orotidine 5'-phosphate + diphosphate = orotate + 5-phospho-alpha-D-ribose 1-diphosphate</text>
        <dbReference type="Rhea" id="RHEA:10380"/>
        <dbReference type="ChEBI" id="CHEBI:30839"/>
        <dbReference type="ChEBI" id="CHEBI:33019"/>
        <dbReference type="ChEBI" id="CHEBI:57538"/>
        <dbReference type="ChEBI" id="CHEBI:58017"/>
        <dbReference type="EC" id="2.4.2.10"/>
    </reaction>
</comment>
<dbReference type="InterPro" id="IPR006273">
    <property type="entry name" value="Orotate_PRibTrfase_bac"/>
</dbReference>
<evidence type="ECO:0000256" key="4">
    <source>
        <dbReference type="ARBA" id="ARBA00022679"/>
    </source>
</evidence>
<dbReference type="GO" id="GO:0004588">
    <property type="term" value="F:orotate phosphoribosyltransferase activity"/>
    <property type="evidence" value="ECO:0007669"/>
    <property type="project" value="UniProtKB-UniRule"/>
</dbReference>
<feature type="binding site" evidence="7">
    <location>
        <position position="119"/>
    </location>
    <ligand>
        <name>orotate</name>
        <dbReference type="ChEBI" id="CHEBI:30839"/>
    </ligand>
</feature>
<evidence type="ECO:0000313" key="9">
    <source>
        <dbReference type="EMBL" id="KXB42232.1"/>
    </source>
</evidence>
<dbReference type="HAMAP" id="MF_01208">
    <property type="entry name" value="PyrE"/>
    <property type="match status" value="1"/>
</dbReference>
<dbReference type="InterPro" id="IPR023031">
    <property type="entry name" value="OPRT"/>
</dbReference>
<feature type="binding site" description="in other chain" evidence="7">
    <location>
        <begin position="115"/>
        <end position="123"/>
    </location>
    <ligand>
        <name>5-phospho-alpha-D-ribose 1-diphosphate</name>
        <dbReference type="ChEBI" id="CHEBI:58017"/>
        <note>ligand shared between dimeric partners</note>
    </ligand>
</feature>
<feature type="domain" description="Phosphoribosyltransferase" evidence="8">
    <location>
        <begin position="45"/>
        <end position="151"/>
    </location>
</feature>
<dbReference type="PANTHER" id="PTHR19278:SF9">
    <property type="entry name" value="URIDINE 5'-MONOPHOSPHATE SYNTHASE"/>
    <property type="match status" value="1"/>
</dbReference>
<dbReference type="GO" id="GO:0044205">
    <property type="term" value="P:'de novo' UMP biosynthetic process"/>
    <property type="evidence" value="ECO:0007669"/>
    <property type="project" value="UniProtKB-UniRule"/>
</dbReference>
<name>A0A133YGA3_9FIRM</name>
<keyword evidence="4 7" id="KW-0808">Transferase</keyword>
<keyword evidence="6 7" id="KW-0665">Pyrimidine biosynthesis</keyword>
<comment type="function">
    <text evidence="7">Catalyzes the transfer of a ribosyl phosphate group from 5-phosphoribose 1-diphosphate to orotate, leading to the formation of orotidine monophosphate (OMP).</text>
</comment>
<dbReference type="AlphaFoldDB" id="A0A133YGA3"/>
<dbReference type="PATRIC" id="fig|1497955.3.peg.390"/>
<dbReference type="Pfam" id="PF00156">
    <property type="entry name" value="Pribosyltran"/>
    <property type="match status" value="1"/>
</dbReference>
<sequence>MENQVLELLKQSHSLLEGHFLLSSGKHSDRYIQCAQVCMYPERLATICQVIKERLTEANVKVDCVVGPAMGGIIVAYELARSLGVRAMFTERENNIMTFRRGFQVKRGEKVLIVEDVVTTGKSSLESAAVVAQQGGEVVGIASIVDRSNGQFTAKPLYPAISLQVKAYEAGECPLCRDGKLPVVKPGSRKM</sequence>
<comment type="similarity">
    <text evidence="7">Belongs to the purine/pyrimidine phosphoribosyltransferase family. PyrE subfamily.</text>
</comment>
<organism evidence="9 10">
    <name type="scientific">Amygdalobacter nucleatus</name>
    <dbReference type="NCBI Taxonomy" id="3029274"/>
    <lineage>
        <taxon>Bacteria</taxon>
        <taxon>Bacillati</taxon>
        <taxon>Bacillota</taxon>
        <taxon>Clostridia</taxon>
        <taxon>Eubacteriales</taxon>
        <taxon>Oscillospiraceae</taxon>
        <taxon>Amygdalobacter</taxon>
    </lineage>
</organism>
<evidence type="ECO:0000256" key="5">
    <source>
        <dbReference type="ARBA" id="ARBA00022842"/>
    </source>
</evidence>
<dbReference type="OrthoDB" id="9783570at2"/>
<keyword evidence="10" id="KW-1185">Reference proteome</keyword>
<dbReference type="EC" id="2.4.2.10" evidence="2 7"/>
<keyword evidence="5 7" id="KW-0460">Magnesium</keyword>
<dbReference type="Gene3D" id="3.40.50.2020">
    <property type="match status" value="1"/>
</dbReference>
<dbReference type="STRING" id="1497955.HMPREF1872_00406"/>
<feature type="binding site" evidence="7">
    <location>
        <position position="147"/>
    </location>
    <ligand>
        <name>orotate</name>
        <dbReference type="ChEBI" id="CHEBI:30839"/>
    </ligand>
</feature>
<comment type="pathway">
    <text evidence="1 7">Pyrimidine metabolism; UMP biosynthesis via de novo pathway; UMP from orotate: step 1/2.</text>
</comment>
<dbReference type="PANTHER" id="PTHR19278">
    <property type="entry name" value="OROTATE PHOSPHORIBOSYLTRANSFERASE"/>
    <property type="match status" value="1"/>
</dbReference>
<dbReference type="CDD" id="cd06223">
    <property type="entry name" value="PRTases_typeI"/>
    <property type="match status" value="1"/>
</dbReference>
<dbReference type="GO" id="GO:0019856">
    <property type="term" value="P:pyrimidine nucleobase biosynthetic process"/>
    <property type="evidence" value="ECO:0007669"/>
    <property type="project" value="InterPro"/>
</dbReference>
<dbReference type="RefSeq" id="WP_066713275.1">
    <property type="nucleotide sequence ID" value="NZ_CP118869.1"/>
</dbReference>
<evidence type="ECO:0000259" key="8">
    <source>
        <dbReference type="Pfam" id="PF00156"/>
    </source>
</evidence>
<keyword evidence="3 7" id="KW-0328">Glycosyltransferase</keyword>
<dbReference type="SUPFAM" id="SSF53271">
    <property type="entry name" value="PRTase-like"/>
    <property type="match status" value="1"/>
</dbReference>
<evidence type="ECO:0000313" key="10">
    <source>
        <dbReference type="Proteomes" id="UP000070080"/>
    </source>
</evidence>
<dbReference type="Proteomes" id="UP000070080">
    <property type="component" value="Unassembled WGS sequence"/>
</dbReference>
<dbReference type="GO" id="GO:0000287">
    <property type="term" value="F:magnesium ion binding"/>
    <property type="evidence" value="ECO:0007669"/>
    <property type="project" value="UniProtKB-UniRule"/>
</dbReference>
<proteinExistence type="inferred from homology"/>
<comment type="subunit">
    <text evidence="7">Homodimer.</text>
</comment>
<comment type="caution">
    <text evidence="9">The sequence shown here is derived from an EMBL/GenBank/DDBJ whole genome shotgun (WGS) entry which is preliminary data.</text>
</comment>
<dbReference type="EMBL" id="LSCV01000005">
    <property type="protein sequence ID" value="KXB42232.1"/>
    <property type="molecule type" value="Genomic_DNA"/>
</dbReference>
<dbReference type="InterPro" id="IPR000836">
    <property type="entry name" value="PRTase_dom"/>
</dbReference>
<gene>
    <name evidence="7" type="primary">pyrE</name>
    <name evidence="9" type="ORF">HMPREF1872_00406</name>
</gene>
<evidence type="ECO:0000256" key="1">
    <source>
        <dbReference type="ARBA" id="ARBA00004889"/>
    </source>
</evidence>
<comment type="cofactor">
    <cofactor evidence="7">
        <name>Mg(2+)</name>
        <dbReference type="ChEBI" id="CHEBI:18420"/>
    </cofactor>
</comment>
<dbReference type="UniPathway" id="UPA00070">
    <property type="reaction ID" value="UER00119"/>
</dbReference>
<dbReference type="InterPro" id="IPR029057">
    <property type="entry name" value="PRTase-like"/>
</dbReference>